<gene>
    <name evidence="2" type="ORF">SDC9_65571</name>
</gene>
<evidence type="ECO:0000313" key="2">
    <source>
        <dbReference type="EMBL" id="MPM19153.1"/>
    </source>
</evidence>
<name>A0A644XXZ0_9ZZZZ</name>
<evidence type="ECO:0008006" key="3">
    <source>
        <dbReference type="Google" id="ProtNLM"/>
    </source>
</evidence>
<keyword evidence="1" id="KW-1133">Transmembrane helix</keyword>
<feature type="transmembrane region" description="Helical" evidence="1">
    <location>
        <begin position="91"/>
        <end position="108"/>
    </location>
</feature>
<evidence type="ECO:0000256" key="1">
    <source>
        <dbReference type="SAM" id="Phobius"/>
    </source>
</evidence>
<dbReference type="AlphaFoldDB" id="A0A644XXZ0"/>
<organism evidence="2">
    <name type="scientific">bioreactor metagenome</name>
    <dbReference type="NCBI Taxonomy" id="1076179"/>
    <lineage>
        <taxon>unclassified sequences</taxon>
        <taxon>metagenomes</taxon>
        <taxon>ecological metagenomes</taxon>
    </lineage>
</organism>
<sequence>MVLSAGQTILIIFICAVCTQLERALPFLIFGGRPVPRVVHYLGGILPMAVMTTLVVYCLRNVTFTAAEHFAPQLIAVAVTVGLHLWRRNTLLSIFGGTACYMLLIQLLF</sequence>
<dbReference type="Pfam" id="PF05437">
    <property type="entry name" value="AzlD"/>
    <property type="match status" value="1"/>
</dbReference>
<keyword evidence="1" id="KW-0472">Membrane</keyword>
<dbReference type="EMBL" id="VSSQ01003121">
    <property type="protein sequence ID" value="MPM19153.1"/>
    <property type="molecule type" value="Genomic_DNA"/>
</dbReference>
<dbReference type="InterPro" id="IPR008407">
    <property type="entry name" value="Brnchd-chn_aa_trnsp_AzlD"/>
</dbReference>
<feature type="transmembrane region" description="Helical" evidence="1">
    <location>
        <begin position="66"/>
        <end position="85"/>
    </location>
</feature>
<feature type="transmembrane region" description="Helical" evidence="1">
    <location>
        <begin position="40"/>
        <end position="59"/>
    </location>
</feature>
<protein>
    <recommendedName>
        <fullName evidence="3">Branched-chain amino acid transport protein AzlD</fullName>
    </recommendedName>
</protein>
<keyword evidence="1" id="KW-0812">Transmembrane</keyword>
<comment type="caution">
    <text evidence="2">The sequence shown here is derived from an EMBL/GenBank/DDBJ whole genome shotgun (WGS) entry which is preliminary data.</text>
</comment>
<proteinExistence type="predicted"/>
<accession>A0A644XXZ0</accession>
<reference evidence="2" key="1">
    <citation type="submission" date="2019-08" db="EMBL/GenBank/DDBJ databases">
        <authorList>
            <person name="Kucharzyk K."/>
            <person name="Murdoch R.W."/>
            <person name="Higgins S."/>
            <person name="Loffler F."/>
        </authorList>
    </citation>
    <scope>NUCLEOTIDE SEQUENCE</scope>
</reference>
<dbReference type="PIRSF" id="PIRSF003203">
    <property type="entry name" value="AzlD"/>
    <property type="match status" value="1"/>
</dbReference>